<organism evidence="2 3">
    <name type="scientific">Adineta ricciae</name>
    <name type="common">Rotifer</name>
    <dbReference type="NCBI Taxonomy" id="249248"/>
    <lineage>
        <taxon>Eukaryota</taxon>
        <taxon>Metazoa</taxon>
        <taxon>Spiralia</taxon>
        <taxon>Gnathifera</taxon>
        <taxon>Rotifera</taxon>
        <taxon>Eurotatoria</taxon>
        <taxon>Bdelloidea</taxon>
        <taxon>Adinetida</taxon>
        <taxon>Adinetidae</taxon>
        <taxon>Adineta</taxon>
    </lineage>
</organism>
<name>A0A816D843_ADIRI</name>
<dbReference type="EMBL" id="CAJNOJ010000090">
    <property type="protein sequence ID" value="CAF1082309.1"/>
    <property type="molecule type" value="Genomic_DNA"/>
</dbReference>
<dbReference type="OrthoDB" id="10004178at2759"/>
<dbReference type="Proteomes" id="UP000663828">
    <property type="component" value="Unassembled WGS sequence"/>
</dbReference>
<evidence type="ECO:0000313" key="3">
    <source>
        <dbReference type="Proteomes" id="UP000663828"/>
    </source>
</evidence>
<comment type="caution">
    <text evidence="2">The sequence shown here is derived from an EMBL/GenBank/DDBJ whole genome shotgun (WGS) entry which is preliminary data.</text>
</comment>
<protein>
    <submittedName>
        <fullName evidence="2">Uncharacterized protein</fullName>
    </submittedName>
</protein>
<sequence>MPFAVRDVLQHKRNERQIREIHEREYTKYIVNLRQQSFHSNLSHISPEHVQEIERSKVRNLLNKNAHYDRIQRENELLSKRLFNKNNQAMIDTRNHTYKQNLDIFNKKRFQQRVNEYQRIYNENQILNQRLHRVRGQLISKQQYDHEWQRHINVMKQMCDYPENIDTFVSNKKSKQRSYSCKWNQRLHNMQQSLYVSERPLSILLGLVD</sequence>
<keyword evidence="3" id="KW-1185">Reference proteome</keyword>
<proteinExistence type="predicted"/>
<reference evidence="2" key="1">
    <citation type="submission" date="2021-02" db="EMBL/GenBank/DDBJ databases">
        <authorList>
            <person name="Nowell W R."/>
        </authorList>
    </citation>
    <scope>NUCLEOTIDE SEQUENCE</scope>
</reference>
<evidence type="ECO:0000313" key="2">
    <source>
        <dbReference type="EMBL" id="CAF1631292.1"/>
    </source>
</evidence>
<dbReference type="EMBL" id="CAJNOR010008296">
    <property type="protein sequence ID" value="CAF1631292.1"/>
    <property type="molecule type" value="Genomic_DNA"/>
</dbReference>
<dbReference type="AlphaFoldDB" id="A0A816D843"/>
<evidence type="ECO:0000313" key="1">
    <source>
        <dbReference type="EMBL" id="CAF1082309.1"/>
    </source>
</evidence>
<dbReference type="Proteomes" id="UP000663852">
    <property type="component" value="Unassembled WGS sequence"/>
</dbReference>
<gene>
    <name evidence="1" type="ORF">EDS130_LOCUS19036</name>
    <name evidence="2" type="ORF">XAT740_LOCUS51697</name>
</gene>
<accession>A0A816D843</accession>